<feature type="region of interest" description="Disordered" evidence="1">
    <location>
        <begin position="1111"/>
        <end position="1141"/>
    </location>
</feature>
<feature type="region of interest" description="Disordered" evidence="1">
    <location>
        <begin position="830"/>
        <end position="877"/>
    </location>
</feature>
<name>A0ABD3R9G5_9STRA</name>
<feature type="compositionally biased region" description="Polar residues" evidence="1">
    <location>
        <begin position="935"/>
        <end position="945"/>
    </location>
</feature>
<evidence type="ECO:0000256" key="1">
    <source>
        <dbReference type="SAM" id="MobiDB-lite"/>
    </source>
</evidence>
<feature type="region of interest" description="Disordered" evidence="1">
    <location>
        <begin position="1236"/>
        <end position="1273"/>
    </location>
</feature>
<dbReference type="AlphaFoldDB" id="A0ABD3R9G5"/>
<feature type="compositionally biased region" description="Gly residues" evidence="1">
    <location>
        <begin position="913"/>
        <end position="928"/>
    </location>
</feature>
<reference evidence="2 3" key="1">
    <citation type="submission" date="2024-10" db="EMBL/GenBank/DDBJ databases">
        <title>Updated reference genomes for cyclostephanoid diatoms.</title>
        <authorList>
            <person name="Roberts W.R."/>
            <person name="Alverson A.J."/>
        </authorList>
    </citation>
    <scope>NUCLEOTIDE SEQUENCE [LARGE SCALE GENOMIC DNA]</scope>
    <source>
        <strain evidence="2 3">AJA228-03</strain>
    </source>
</reference>
<protein>
    <submittedName>
        <fullName evidence="2">Uncharacterized protein</fullName>
    </submittedName>
</protein>
<dbReference type="EMBL" id="JALLPB020000752">
    <property type="protein sequence ID" value="KAL3806711.1"/>
    <property type="molecule type" value="Genomic_DNA"/>
</dbReference>
<feature type="compositionally biased region" description="Basic and acidic residues" evidence="1">
    <location>
        <begin position="1118"/>
        <end position="1135"/>
    </location>
</feature>
<dbReference type="PANTHER" id="PTHR34452">
    <property type="entry name" value="MYOSIN HEAVY CHAIN-RELATED PROTEIN"/>
    <property type="match status" value="1"/>
</dbReference>
<feature type="compositionally biased region" description="Polar residues" evidence="1">
    <location>
        <begin position="559"/>
        <end position="568"/>
    </location>
</feature>
<feature type="compositionally biased region" description="Basic and acidic residues" evidence="1">
    <location>
        <begin position="1006"/>
        <end position="1070"/>
    </location>
</feature>
<feature type="region of interest" description="Disordered" evidence="1">
    <location>
        <begin position="965"/>
        <end position="1094"/>
    </location>
</feature>
<feature type="region of interest" description="Disordered" evidence="1">
    <location>
        <begin position="895"/>
        <end position="948"/>
    </location>
</feature>
<proteinExistence type="predicted"/>
<feature type="compositionally biased region" description="Low complexity" evidence="1">
    <location>
        <begin position="984"/>
        <end position="1005"/>
    </location>
</feature>
<feature type="compositionally biased region" description="Basic and acidic residues" evidence="1">
    <location>
        <begin position="384"/>
        <end position="398"/>
    </location>
</feature>
<dbReference type="Proteomes" id="UP001530377">
    <property type="component" value="Unassembled WGS sequence"/>
</dbReference>
<feature type="region of interest" description="Disordered" evidence="1">
    <location>
        <begin position="553"/>
        <end position="574"/>
    </location>
</feature>
<feature type="region of interest" description="Disordered" evidence="1">
    <location>
        <begin position="707"/>
        <end position="734"/>
    </location>
</feature>
<feature type="compositionally biased region" description="Polar residues" evidence="1">
    <location>
        <begin position="776"/>
        <end position="786"/>
    </location>
</feature>
<feature type="compositionally biased region" description="Basic and acidic residues" evidence="1">
    <location>
        <begin position="1251"/>
        <end position="1261"/>
    </location>
</feature>
<keyword evidence="3" id="KW-1185">Reference proteome</keyword>
<organism evidence="2 3">
    <name type="scientific">Cyclostephanos tholiformis</name>
    <dbReference type="NCBI Taxonomy" id="382380"/>
    <lineage>
        <taxon>Eukaryota</taxon>
        <taxon>Sar</taxon>
        <taxon>Stramenopiles</taxon>
        <taxon>Ochrophyta</taxon>
        <taxon>Bacillariophyta</taxon>
        <taxon>Coscinodiscophyceae</taxon>
        <taxon>Thalassiosirophycidae</taxon>
        <taxon>Stephanodiscales</taxon>
        <taxon>Stephanodiscaceae</taxon>
        <taxon>Cyclostephanos</taxon>
    </lineage>
</organism>
<sequence>MQYDDPNNEEMCRLLNATKLPYILMYKGSRGKVSDFQCGPAKFQLLIDEVGKYADGVVVPPDGGIGESTSSGGGEQEWSVVREQQRKRNQQLRMEQREAQYGGAGSIINYQPPSSADKDRLRRKEEEITRLYAELSNLRKDFDRSIVKLKDENREETNKLNDLIRMQTKEYEDERRALTAQIKDLSREMMEREKAIRSSEEAVGQRLRGEMKRKEGEYAATISGLNSRIAELERELVKSTNELRYNTNANESDRKELLGHVASLERRIAELEKELIEEKRVVVASTEEASRVLKQLERIKNSEDEERKILVARIAELEGDILRLEEQMAFAANINADLVVETQRELEKVRKERNEERDLLKTRIADLEQELEWQARTSSMTDDSQSREMQTRQEELRKESERLASRILQLENEIDERDKSLRTSNKATDILLDTMEAQKRDYERELDRTATLVNELERAIMSREEEMGMLQERFDALERLVGELKRREAEMGNAAANAEAYAVRMAEMGAKPQQQQRQGGIGSPSYEMEMARIEAKDRRARMEAEDREEEIARRQEQQWGSQTPSPFSFGSLFGGTREQTSVTISNEESMESYERLKDVLMPDEVSSRMEPSIPRTGAGRIDNTRGDPGVGRGDNSREGAGLSSLVTSNNSGAGRYDNIREGAGSVSFVVNTPSPAVVNAAAGLPTPAMAFERRLAENPIVPAGAFGGSKPTSSFFSRSPKSSGSAPSPTVTPDYYQNVVLNFDDGRDRSSRYDPKVEAPAMPPVASFGQRPTAPVSRSSATTGRTENIYAGAGSAYSRPSTIQREESIAPVPTPAMAFERRIAENPIVPSGAFGGSQPTARFFSPPAVSNPESGVFSSPQSLSPPDDDSQSKWRSLDDFEKKRVAAEAYKAFEKSLEDSRRNTQAKPTGATMGMGAGARIGGGGGGSDRVSKGPATSESKNLSQIELERKKHQDIVRASAAKGIGQAFAPTPTAMSPKSTVPSRQMQSAQQIQASAAQASARRMSLAERAAKADQDRRDREKRIKAEARKSQEAKRIEPPERVQNETREDDGDRRDEIMRADELKRNADADLAAAAEAKARDVKRAEDAKRKEEIKRAEELKRNAEANLAAAAGAKAKADAEAAKQSLERERRVASMMTSDEVEAAAAVVQSSPEQMRIEESSHAKDRIEAALLGAMETDDKVVATREGREESQSESDVKQKPIDRTAERAKNLLKKTRVAGGFAVSKHDVVVMKDSKNDINMPNPLEGSLKDLLKDGLPPKRRRSSGNQNY</sequence>
<gene>
    <name evidence="2" type="ORF">ACHAXA_007586</name>
</gene>
<evidence type="ECO:0000313" key="2">
    <source>
        <dbReference type="EMBL" id="KAL3806711.1"/>
    </source>
</evidence>
<feature type="compositionally biased region" description="Polar residues" evidence="1">
    <location>
        <begin position="974"/>
        <end position="983"/>
    </location>
</feature>
<feature type="region of interest" description="Disordered" evidence="1">
    <location>
        <begin position="604"/>
        <end position="653"/>
    </location>
</feature>
<evidence type="ECO:0000313" key="3">
    <source>
        <dbReference type="Proteomes" id="UP001530377"/>
    </source>
</evidence>
<feature type="region of interest" description="Disordered" evidence="1">
    <location>
        <begin position="375"/>
        <end position="398"/>
    </location>
</feature>
<feature type="compositionally biased region" description="Basic and acidic residues" evidence="1">
    <location>
        <begin position="746"/>
        <end position="757"/>
    </location>
</feature>
<dbReference type="PANTHER" id="PTHR34452:SF7">
    <property type="entry name" value="MYOSIN HEAVY CHAIN-RELATED PROTEIN"/>
    <property type="match status" value="1"/>
</dbReference>
<feature type="region of interest" description="Disordered" evidence="1">
    <location>
        <begin position="746"/>
        <end position="787"/>
    </location>
</feature>
<comment type="caution">
    <text evidence="2">The sequence shown here is derived from an EMBL/GenBank/DDBJ whole genome shotgun (WGS) entry which is preliminary data.</text>
</comment>
<feature type="compositionally biased region" description="Low complexity" evidence="1">
    <location>
        <begin position="708"/>
        <end position="729"/>
    </location>
</feature>
<feature type="compositionally biased region" description="Basic and acidic residues" evidence="1">
    <location>
        <begin position="1079"/>
        <end position="1094"/>
    </location>
</feature>
<feature type="region of interest" description="Disordered" evidence="1">
    <location>
        <begin position="1181"/>
        <end position="1209"/>
    </location>
</feature>
<accession>A0ABD3R9G5</accession>